<name>A0ABQ5CPT6_9ASTR</name>
<keyword evidence="9" id="KW-0460">Magnesium</keyword>
<dbReference type="Pfam" id="PF17921">
    <property type="entry name" value="Integrase_H2C2"/>
    <property type="match status" value="1"/>
</dbReference>
<keyword evidence="15" id="KW-0862">Zinc</keyword>
<keyword evidence="14" id="KW-0233">DNA recombination</keyword>
<dbReference type="InterPro" id="IPR021109">
    <property type="entry name" value="Peptidase_aspartic_dom_sf"/>
</dbReference>
<evidence type="ECO:0000256" key="13">
    <source>
        <dbReference type="ARBA" id="ARBA00023125"/>
    </source>
</evidence>
<evidence type="ECO:0000256" key="2">
    <source>
        <dbReference type="ARBA" id="ARBA00022679"/>
    </source>
</evidence>
<feature type="region of interest" description="Disordered" evidence="17">
    <location>
        <begin position="274"/>
        <end position="307"/>
    </location>
</feature>
<dbReference type="SUPFAM" id="SSF57756">
    <property type="entry name" value="Retrovirus zinc finger-like domains"/>
    <property type="match status" value="1"/>
</dbReference>
<evidence type="ECO:0000256" key="14">
    <source>
        <dbReference type="ARBA" id="ARBA00023172"/>
    </source>
</evidence>
<sequence length="1284" mass="146284">MMTALELVNRRVTYQVDVCTRESSEFCTRHHDAQKDRAAVRAEIEILRRERLAYEQESMETRQALARSEAHCRALEARVTVLETQVRRHEWQRQAADDLAVQYIMRTQALEAGARVDTLEDTGVAAAMAEAEASRVRNGYNSNGSGPRPAQTARECSYSEFLKCIPLDFKGTERVVGLTRWFEKMESTTTPEAAHDMPWATLKKMMTDKYCPRGEIKKIETEMWNLKVKGTDVVAYSRRFQQLALMCSRIFPEEIDKIEKYIGGLPDMIHGSEERKRKYDDMSKNNQNQHNKRQNTGQAYTAGNSDRKSYAGSKPLCSKCNYNHEGPCPPKCSNCKRVGHATKDCRIRPANNNNNNNNRNNNNNNQKGNGCYECGAQGHFRRNCPKLKNNDRGNQAGNDRAPAKVYVVGNAGANPDNVVAGTFLLNNRYAYILFDTGADRSFVSTAFSSQIDITPSTLDHYYDVELADGRIIGLNTILKGCTLNFLNHPFNINLMPVELGSFDAIIGMDWLARYQAVIVCAEKIVRIPWRNETLIIHGDGSNQGNVTRLNIISCTKTQKYMQKGFPIFLAHVTAKEVEDKSEKKRLEDVPIVRDFPKVFPEDLPGLPPTRQVEFQIDLVPGAAPVARAPYRLAPSEMKELSEQLKELSDKGFIRPSSSPWGAPVLFVKKKDGSFRMCIDYRELNKLTVKNRYPLPRIDDLFDQLQGSSVYSKIDLRSGYHQLRVQEEDIPKTAFRTRYGHYEFQVMPFGLTNAPAVFMDLMNRIPKVQFLGHVIDSKGIHVDPAKIESVKDWASPKSPTEIHQFLAGFSTVKQSWAVPTNLALPEGREDFIAYCDASKKGLGAVLMQREKAIREQKLEPRADGTLCLNGRSWLPCYGDLRTVIMHKSHKSKYSIHPGSDKMYQDMKKLYWWPNMKVDIATYVSKCLTCAKVKAEHQRPSGLLVQPKIPEWKWDNITMDFVTKLPKTSQGYDTIWVIVDRLTKSAIFTPMRETDPLDKLARLYLKENALGTNLDMSTAYHPQTDGQSERTIQTLEDMLCACAIDFGKGWVNHLPLVEFSYNNSYHASIKAAPFEALYGRKCRLPVCWTEVGEAQILGPELIQETTKKIIQIKQKMQAARDRQKSYADLKRKPMEFQVGDKVMLTVSPWKGFVRFGKREKLNPRYVGPFKVLEKVGEVAYMLELPEELSRVHNTFHVSNLKMCHADEPLAVPLDGLHLDDKLHFVEEPLEIVGREVKRLKRSRIPLVKVQWNSKRGPEFTWEREDQFKKKYPHLFNKSAPSSSAAS</sequence>
<dbReference type="Pfam" id="PF24626">
    <property type="entry name" value="SH3_Tf2-1"/>
    <property type="match status" value="1"/>
</dbReference>
<protein>
    <submittedName>
        <fullName evidence="20">Reverse transcriptase domain-containing protein</fullName>
    </submittedName>
</protein>
<feature type="domain" description="CCHC-type" evidence="18">
    <location>
        <begin position="371"/>
        <end position="386"/>
    </location>
</feature>
<dbReference type="Pfam" id="PF00078">
    <property type="entry name" value="RVT_1"/>
    <property type="match status" value="1"/>
</dbReference>
<evidence type="ECO:0000256" key="5">
    <source>
        <dbReference type="ARBA" id="ARBA00022723"/>
    </source>
</evidence>
<dbReference type="Gene3D" id="4.10.60.10">
    <property type="entry name" value="Zinc finger, CCHC-type"/>
    <property type="match status" value="1"/>
</dbReference>
<evidence type="ECO:0000256" key="4">
    <source>
        <dbReference type="ARBA" id="ARBA00022722"/>
    </source>
</evidence>
<keyword evidence="12" id="KW-0239">DNA-directed DNA polymerase</keyword>
<dbReference type="InterPro" id="IPR041588">
    <property type="entry name" value="Integrase_H2C2"/>
</dbReference>
<dbReference type="PANTHER" id="PTHR37984">
    <property type="entry name" value="PROTEIN CBG26694"/>
    <property type="match status" value="1"/>
</dbReference>
<dbReference type="Pfam" id="PF08284">
    <property type="entry name" value="RVP_2"/>
    <property type="match status" value="1"/>
</dbReference>
<dbReference type="SUPFAM" id="SSF56672">
    <property type="entry name" value="DNA/RNA polymerases"/>
    <property type="match status" value="1"/>
</dbReference>
<keyword evidence="15" id="KW-0863">Zinc-finger</keyword>
<dbReference type="Pfam" id="PF03732">
    <property type="entry name" value="Retrotrans_gag"/>
    <property type="match status" value="1"/>
</dbReference>
<evidence type="ECO:0000256" key="6">
    <source>
        <dbReference type="ARBA" id="ARBA00022750"/>
    </source>
</evidence>
<feature type="coiled-coil region" evidence="16">
    <location>
        <begin position="30"/>
        <end position="92"/>
    </location>
</feature>
<dbReference type="InterPro" id="IPR001584">
    <property type="entry name" value="Integrase_cat-core"/>
</dbReference>
<keyword evidence="5" id="KW-0479">Metal-binding</keyword>
<dbReference type="CDD" id="cd01647">
    <property type="entry name" value="RT_LTR"/>
    <property type="match status" value="1"/>
</dbReference>
<dbReference type="InterPro" id="IPR000477">
    <property type="entry name" value="RT_dom"/>
</dbReference>
<proteinExistence type="predicted"/>
<keyword evidence="7" id="KW-0255">Endonuclease</keyword>
<dbReference type="SMART" id="SM00343">
    <property type="entry name" value="ZnF_C2HC"/>
    <property type="match status" value="2"/>
</dbReference>
<keyword evidence="16" id="KW-0175">Coiled coil</keyword>
<evidence type="ECO:0000256" key="3">
    <source>
        <dbReference type="ARBA" id="ARBA00022695"/>
    </source>
</evidence>
<dbReference type="Proteomes" id="UP001151760">
    <property type="component" value="Unassembled WGS sequence"/>
</dbReference>
<evidence type="ECO:0000256" key="15">
    <source>
        <dbReference type="PROSITE-ProRule" id="PRU00047"/>
    </source>
</evidence>
<evidence type="ECO:0000313" key="21">
    <source>
        <dbReference type="Proteomes" id="UP001151760"/>
    </source>
</evidence>
<keyword evidence="10" id="KW-0229">DNA integration</keyword>
<dbReference type="PROSITE" id="PS00141">
    <property type="entry name" value="ASP_PROTEASE"/>
    <property type="match status" value="1"/>
</dbReference>
<feature type="domain" description="CCHC-type" evidence="18">
    <location>
        <begin position="331"/>
        <end position="346"/>
    </location>
</feature>
<evidence type="ECO:0000256" key="12">
    <source>
        <dbReference type="ARBA" id="ARBA00022932"/>
    </source>
</evidence>
<evidence type="ECO:0000259" key="19">
    <source>
        <dbReference type="PROSITE" id="PS50994"/>
    </source>
</evidence>
<feature type="compositionally biased region" description="Basic and acidic residues" evidence="17">
    <location>
        <begin position="274"/>
        <end position="283"/>
    </location>
</feature>
<dbReference type="Gene3D" id="3.30.70.270">
    <property type="match status" value="1"/>
</dbReference>
<dbReference type="InterPro" id="IPR056924">
    <property type="entry name" value="SH3_Tf2-1"/>
</dbReference>
<dbReference type="InterPro" id="IPR005162">
    <property type="entry name" value="Retrotrans_gag_dom"/>
</dbReference>
<dbReference type="SUPFAM" id="SSF53098">
    <property type="entry name" value="Ribonuclease H-like"/>
    <property type="match status" value="1"/>
</dbReference>
<evidence type="ECO:0000259" key="18">
    <source>
        <dbReference type="PROSITE" id="PS50158"/>
    </source>
</evidence>
<evidence type="ECO:0000313" key="20">
    <source>
        <dbReference type="EMBL" id="GJT29106.1"/>
    </source>
</evidence>
<feature type="region of interest" description="Disordered" evidence="17">
    <location>
        <begin position="346"/>
        <end position="366"/>
    </location>
</feature>
<accession>A0ABQ5CPT6</accession>
<keyword evidence="11 20" id="KW-0695">RNA-directed DNA polymerase</keyword>
<evidence type="ECO:0000256" key="11">
    <source>
        <dbReference type="ARBA" id="ARBA00022918"/>
    </source>
</evidence>
<dbReference type="CDD" id="cd00303">
    <property type="entry name" value="retropepsin_like"/>
    <property type="match status" value="1"/>
</dbReference>
<dbReference type="Pfam" id="PF00098">
    <property type="entry name" value="zf-CCHC"/>
    <property type="match status" value="1"/>
</dbReference>
<dbReference type="GO" id="GO:0003964">
    <property type="term" value="F:RNA-directed DNA polymerase activity"/>
    <property type="evidence" value="ECO:0007669"/>
    <property type="project" value="UniProtKB-KW"/>
</dbReference>
<keyword evidence="8" id="KW-0378">Hydrolase</keyword>
<feature type="compositionally biased region" description="Low complexity" evidence="17">
    <location>
        <begin position="351"/>
        <end position="365"/>
    </location>
</feature>
<reference evidence="20" key="1">
    <citation type="journal article" date="2022" name="Int. J. Mol. Sci.">
        <title>Draft Genome of Tanacetum Coccineum: Genomic Comparison of Closely Related Tanacetum-Family Plants.</title>
        <authorList>
            <person name="Yamashiro T."/>
            <person name="Shiraishi A."/>
            <person name="Nakayama K."/>
            <person name="Satake H."/>
        </authorList>
    </citation>
    <scope>NUCLEOTIDE SEQUENCE</scope>
</reference>
<dbReference type="InterPro" id="IPR012337">
    <property type="entry name" value="RNaseH-like_sf"/>
</dbReference>
<evidence type="ECO:0000256" key="1">
    <source>
        <dbReference type="ARBA" id="ARBA00022670"/>
    </source>
</evidence>
<evidence type="ECO:0000256" key="8">
    <source>
        <dbReference type="ARBA" id="ARBA00022801"/>
    </source>
</evidence>
<gene>
    <name evidence="20" type="ORF">Tco_0909381</name>
</gene>
<dbReference type="InterPro" id="IPR036875">
    <property type="entry name" value="Znf_CCHC_sf"/>
</dbReference>
<dbReference type="InterPro" id="IPR001878">
    <property type="entry name" value="Znf_CCHC"/>
</dbReference>
<evidence type="ECO:0000256" key="17">
    <source>
        <dbReference type="SAM" id="MobiDB-lite"/>
    </source>
</evidence>
<feature type="domain" description="Integrase catalytic" evidence="19">
    <location>
        <begin position="992"/>
        <end position="1079"/>
    </location>
</feature>
<dbReference type="PROSITE" id="PS50994">
    <property type="entry name" value="INTEGRASE"/>
    <property type="match status" value="1"/>
</dbReference>
<comment type="caution">
    <text evidence="20">The sequence shown here is derived from an EMBL/GenBank/DDBJ whole genome shotgun (WGS) entry which is preliminary data.</text>
</comment>
<dbReference type="EMBL" id="BQNB010014516">
    <property type="protein sequence ID" value="GJT29106.1"/>
    <property type="molecule type" value="Genomic_DNA"/>
</dbReference>
<dbReference type="InterPro" id="IPR043502">
    <property type="entry name" value="DNA/RNA_pol_sf"/>
</dbReference>
<dbReference type="Gene3D" id="3.30.420.10">
    <property type="entry name" value="Ribonuclease H-like superfamily/Ribonuclease H"/>
    <property type="match status" value="2"/>
</dbReference>
<evidence type="ECO:0000256" key="10">
    <source>
        <dbReference type="ARBA" id="ARBA00022908"/>
    </source>
</evidence>
<reference evidence="20" key="2">
    <citation type="submission" date="2022-01" db="EMBL/GenBank/DDBJ databases">
        <authorList>
            <person name="Yamashiro T."/>
            <person name="Shiraishi A."/>
            <person name="Satake H."/>
            <person name="Nakayama K."/>
        </authorList>
    </citation>
    <scope>NUCLEOTIDE SEQUENCE</scope>
</reference>
<dbReference type="SUPFAM" id="SSF50630">
    <property type="entry name" value="Acid proteases"/>
    <property type="match status" value="1"/>
</dbReference>
<dbReference type="InterPro" id="IPR043128">
    <property type="entry name" value="Rev_trsase/Diguanyl_cyclase"/>
</dbReference>
<keyword evidence="1" id="KW-0645">Protease</keyword>
<dbReference type="InterPro" id="IPR001969">
    <property type="entry name" value="Aspartic_peptidase_AS"/>
</dbReference>
<organism evidence="20 21">
    <name type="scientific">Tanacetum coccineum</name>
    <dbReference type="NCBI Taxonomy" id="301880"/>
    <lineage>
        <taxon>Eukaryota</taxon>
        <taxon>Viridiplantae</taxon>
        <taxon>Streptophyta</taxon>
        <taxon>Embryophyta</taxon>
        <taxon>Tracheophyta</taxon>
        <taxon>Spermatophyta</taxon>
        <taxon>Magnoliopsida</taxon>
        <taxon>eudicotyledons</taxon>
        <taxon>Gunneridae</taxon>
        <taxon>Pentapetalae</taxon>
        <taxon>asterids</taxon>
        <taxon>campanulids</taxon>
        <taxon>Asterales</taxon>
        <taxon>Asteraceae</taxon>
        <taxon>Asteroideae</taxon>
        <taxon>Anthemideae</taxon>
        <taxon>Anthemidinae</taxon>
        <taxon>Tanacetum</taxon>
    </lineage>
</organism>
<dbReference type="Gene3D" id="2.40.70.10">
    <property type="entry name" value="Acid Proteases"/>
    <property type="match status" value="1"/>
</dbReference>
<evidence type="ECO:0000256" key="16">
    <source>
        <dbReference type="SAM" id="Coils"/>
    </source>
</evidence>
<keyword evidence="4" id="KW-0540">Nuclease</keyword>
<keyword evidence="3" id="KW-0548">Nucleotidyltransferase</keyword>
<keyword evidence="6" id="KW-0064">Aspartyl protease</keyword>
<dbReference type="Gene3D" id="1.10.340.70">
    <property type="match status" value="1"/>
</dbReference>
<keyword evidence="21" id="KW-1185">Reference proteome</keyword>
<keyword evidence="2" id="KW-0808">Transferase</keyword>
<evidence type="ECO:0000256" key="7">
    <source>
        <dbReference type="ARBA" id="ARBA00022759"/>
    </source>
</evidence>
<dbReference type="Gene3D" id="3.10.10.10">
    <property type="entry name" value="HIV Type 1 Reverse Transcriptase, subunit A, domain 1"/>
    <property type="match status" value="1"/>
</dbReference>
<dbReference type="InterPro" id="IPR050951">
    <property type="entry name" value="Retrovirus_Pol_polyprotein"/>
</dbReference>
<keyword evidence="13" id="KW-0238">DNA-binding</keyword>
<dbReference type="InterPro" id="IPR036397">
    <property type="entry name" value="RNaseH_sf"/>
</dbReference>
<dbReference type="PROSITE" id="PS50158">
    <property type="entry name" value="ZF_CCHC"/>
    <property type="match status" value="2"/>
</dbReference>
<evidence type="ECO:0000256" key="9">
    <source>
        <dbReference type="ARBA" id="ARBA00022842"/>
    </source>
</evidence>
<dbReference type="PANTHER" id="PTHR37984:SF5">
    <property type="entry name" value="PROTEIN NYNRIN-LIKE"/>
    <property type="match status" value="1"/>
</dbReference>